<protein>
    <submittedName>
        <fullName evidence="2">Uncharacterized protein</fullName>
    </submittedName>
</protein>
<evidence type="ECO:0000313" key="1">
    <source>
        <dbReference type="EMBL" id="ACO84983.1"/>
    </source>
</evidence>
<evidence type="ECO:0000313" key="3">
    <source>
        <dbReference type="Proteomes" id="UP000001374"/>
    </source>
</evidence>
<sequence length="39" mass="4741">MWGSHIKFNHWEIKDNNEENNPANDVNYKRVNIENIPFL</sequence>
<name>C1FP58_CLOBJ</name>
<proteinExistence type="predicted"/>
<dbReference type="KEGG" id="cby:CLM_2047"/>
<organism evidence="2 3">
    <name type="scientific">Clostridium botulinum (strain Kyoto / Type A2)</name>
    <dbReference type="NCBI Taxonomy" id="536232"/>
    <lineage>
        <taxon>Bacteria</taxon>
        <taxon>Bacillati</taxon>
        <taxon>Bacillota</taxon>
        <taxon>Clostridia</taxon>
        <taxon>Eubacteriales</taxon>
        <taxon>Clostridiaceae</taxon>
        <taxon>Clostridium</taxon>
    </lineage>
</organism>
<gene>
    <name evidence="2" type="ordered locus">CLM_2047</name>
    <name evidence="1" type="ordered locus">CLM_2924</name>
</gene>
<reference evidence="2 3" key="1">
    <citation type="submission" date="2008-10" db="EMBL/GenBank/DDBJ databases">
        <title>Genome sequence of Clostridium botulinum A2 Kyoto.</title>
        <authorList>
            <person name="Shrivastava S."/>
            <person name="Brinkac L.M."/>
            <person name="Brown J.L."/>
            <person name="Bruce D."/>
            <person name="Detter C.C."/>
            <person name="Johnson E.A."/>
            <person name="Munk C.A."/>
            <person name="Smith L.A."/>
            <person name="Smith T.J."/>
            <person name="Sutton G."/>
            <person name="Brettin T.S."/>
        </authorList>
    </citation>
    <scope>NUCLEOTIDE SEQUENCE [LARGE SCALE GENOMIC DNA]</scope>
    <source>
        <strain evidence="2">Kyoto</strain>
        <strain evidence="3">Kyoto / Type A2</strain>
    </source>
</reference>
<evidence type="ECO:0000313" key="2">
    <source>
        <dbReference type="EMBL" id="ACO87073.1"/>
    </source>
</evidence>
<dbReference type="EMBL" id="CP001581">
    <property type="protein sequence ID" value="ACO87073.1"/>
    <property type="molecule type" value="Genomic_DNA"/>
</dbReference>
<dbReference type="KEGG" id="cby:CLM_2924"/>
<dbReference type="AlphaFoldDB" id="C1FP58"/>
<accession>C1FP58</accession>
<dbReference type="EMBL" id="CP001581">
    <property type="protein sequence ID" value="ACO84983.1"/>
    <property type="molecule type" value="Genomic_DNA"/>
</dbReference>
<dbReference type="HOGENOM" id="CLU_3307189_0_0_9"/>
<dbReference type="Proteomes" id="UP000001374">
    <property type="component" value="Chromosome"/>
</dbReference>